<dbReference type="OMA" id="CAKAVEY"/>
<comment type="caution">
    <text evidence="11">The sequence shown here is derived from an EMBL/GenBank/DDBJ whole genome shotgun (WGS) entry which is preliminary data.</text>
</comment>
<dbReference type="CDD" id="cd22392">
    <property type="entry name" value="KH-I_PNO1_rpt2"/>
    <property type="match status" value="1"/>
</dbReference>
<name>G7E7Z9_MIXOS</name>
<dbReference type="InterPro" id="IPR055211">
    <property type="entry name" value="KH_PNO1_2nd"/>
</dbReference>
<dbReference type="SMART" id="SM00322">
    <property type="entry name" value="KH"/>
    <property type="match status" value="1"/>
</dbReference>
<protein>
    <recommendedName>
        <fullName evidence="4">Pre-rRNA-processing protein PNO1</fullName>
    </recommendedName>
    <alternativeName>
        <fullName evidence="8">Pre-rRNA-processing protein pno1</fullName>
    </alternativeName>
</protein>
<comment type="similarity">
    <text evidence="2">Belongs to the PNO1 family.</text>
</comment>
<comment type="function">
    <text evidence="7">Required for small ribosomal subunit (SSU) synthesis. Has a role in the processing of early nucleolar and late cytoplasmic pre-RNA species.</text>
</comment>
<dbReference type="InterPro" id="IPR036612">
    <property type="entry name" value="KH_dom_type_1_sf"/>
</dbReference>
<sequence>MPSTSGSPATVRTSGRIGSNSFAQAVTAGAAHESDDEDQIVIDLAPANTLGSALVNPVIKSTPSERGKVTFETAPSIKGKERAGDDSATTAELVQDTEMSLSFPALSASETATKHATQTRKVAIPPHRMTPLKKDWMKIYSPLVEEAGLLVRMNVKRRAVELKSSKHTPNPPNTIMQKAVDFLAAYCLGFAAEDAIALVRLDDLYVETFEVKDVKTLHGDHLSRAIGRIAGKDGRTRFTIENVSRTRIVLADSKIHILGSFSGIKIARDAVCQLILGSPPGKVYHGLQNVASRNRQRM</sequence>
<evidence type="ECO:0000256" key="9">
    <source>
        <dbReference type="SAM" id="MobiDB-lite"/>
    </source>
</evidence>
<dbReference type="SUPFAM" id="SSF54791">
    <property type="entry name" value="Eukaryotic type KH-domain (KH-domain type I)"/>
    <property type="match status" value="1"/>
</dbReference>
<reference evidence="11 12" key="2">
    <citation type="journal article" date="2012" name="Open Biol.">
        <title>Characteristics of nucleosomes and linker DNA regions on the genome of the basidiomycete Mixia osmundae revealed by mono- and dinucleosome mapping.</title>
        <authorList>
            <person name="Nishida H."/>
            <person name="Kondo S."/>
            <person name="Matsumoto T."/>
            <person name="Suzuki Y."/>
            <person name="Yoshikawa H."/>
            <person name="Taylor T.D."/>
            <person name="Sugiyama J."/>
        </authorList>
    </citation>
    <scope>NUCLEOTIDE SEQUENCE [LARGE SCALE GENOMIC DNA]</scope>
    <source>
        <strain evidence="12">CBS 9802 / IAM 14324 / JCM 22182 / KY 12970</strain>
    </source>
</reference>
<dbReference type="Gene3D" id="3.30.1370.10">
    <property type="entry name" value="K Homology domain, type 1"/>
    <property type="match status" value="1"/>
</dbReference>
<dbReference type="InParanoid" id="G7E7Z9"/>
<dbReference type="EMBL" id="BABT02000165">
    <property type="protein sequence ID" value="GAA98959.1"/>
    <property type="molecule type" value="Genomic_DNA"/>
</dbReference>
<dbReference type="RefSeq" id="XP_014566777.1">
    <property type="nucleotide sequence ID" value="XM_014711291.1"/>
</dbReference>
<feature type="domain" description="K Homology" evidence="10">
    <location>
        <begin position="203"/>
        <end position="276"/>
    </location>
</feature>
<keyword evidence="12" id="KW-1185">Reference proteome</keyword>
<evidence type="ECO:0000313" key="12">
    <source>
        <dbReference type="Proteomes" id="UP000009131"/>
    </source>
</evidence>
<comment type="subunit">
    <text evidence="3">Component of the small ribosomal subunit, ribosomal RNA processing complex (SSU RRP complex).</text>
</comment>
<dbReference type="Proteomes" id="UP000009131">
    <property type="component" value="Unassembled WGS sequence"/>
</dbReference>
<dbReference type="PANTHER" id="PTHR12826:SF13">
    <property type="entry name" value="RNA-BINDING PROTEIN PNO1"/>
    <property type="match status" value="1"/>
</dbReference>
<dbReference type="FunCoup" id="G7E7Z9">
    <property type="interactions" value="337"/>
</dbReference>
<evidence type="ECO:0000256" key="1">
    <source>
        <dbReference type="ARBA" id="ARBA00004604"/>
    </source>
</evidence>
<reference evidence="11 12" key="1">
    <citation type="journal article" date="2011" name="J. Gen. Appl. Microbiol.">
        <title>Draft genome sequencing of the enigmatic basidiomycete Mixia osmundae.</title>
        <authorList>
            <person name="Nishida H."/>
            <person name="Nagatsuka Y."/>
            <person name="Sugiyama J."/>
        </authorList>
    </citation>
    <scope>NUCLEOTIDE SEQUENCE [LARGE SCALE GENOMIC DNA]</scope>
    <source>
        <strain evidence="12">CBS 9802 / IAM 14324 / JCM 22182 / KY 12970</strain>
    </source>
</reference>
<dbReference type="AlphaFoldDB" id="G7E7Z9"/>
<comment type="subcellular location">
    <subcellularLocation>
        <location evidence="1">Nucleus</location>
        <location evidence="1">Nucleolus</location>
    </subcellularLocation>
</comment>
<gene>
    <name evidence="11" type="primary">Mo05647</name>
    <name evidence="11" type="ORF">E5Q_05647</name>
</gene>
<dbReference type="eggNOG" id="KOG3273">
    <property type="taxonomic scope" value="Eukaryota"/>
</dbReference>
<dbReference type="PANTHER" id="PTHR12826">
    <property type="entry name" value="RIBONUCLEASE Y"/>
    <property type="match status" value="1"/>
</dbReference>
<dbReference type="CDD" id="cd22391">
    <property type="entry name" value="KH-I_PNO1_rpt1"/>
    <property type="match status" value="1"/>
</dbReference>
<evidence type="ECO:0000259" key="10">
    <source>
        <dbReference type="SMART" id="SM00322"/>
    </source>
</evidence>
<dbReference type="STRING" id="764103.G7E7Z9"/>
<organism evidence="11 12">
    <name type="scientific">Mixia osmundae (strain CBS 9802 / IAM 14324 / JCM 22182 / KY 12970)</name>
    <dbReference type="NCBI Taxonomy" id="764103"/>
    <lineage>
        <taxon>Eukaryota</taxon>
        <taxon>Fungi</taxon>
        <taxon>Dikarya</taxon>
        <taxon>Basidiomycota</taxon>
        <taxon>Pucciniomycotina</taxon>
        <taxon>Mixiomycetes</taxon>
        <taxon>Mixiales</taxon>
        <taxon>Mixiaceae</taxon>
        <taxon>Mixia</taxon>
    </lineage>
</organism>
<keyword evidence="6" id="KW-0539">Nucleus</keyword>
<evidence type="ECO:0000256" key="3">
    <source>
        <dbReference type="ARBA" id="ARBA00011420"/>
    </source>
</evidence>
<accession>G7E7Z9</accession>
<evidence type="ECO:0000256" key="4">
    <source>
        <dbReference type="ARBA" id="ARBA00016042"/>
    </source>
</evidence>
<evidence type="ECO:0000256" key="7">
    <source>
        <dbReference type="ARBA" id="ARBA00025554"/>
    </source>
</evidence>
<dbReference type="FunFam" id="3.30.1370.10:FF:000009">
    <property type="entry name" value="RNA-binding protein PNO1"/>
    <property type="match status" value="1"/>
</dbReference>
<evidence type="ECO:0000256" key="6">
    <source>
        <dbReference type="ARBA" id="ARBA00023242"/>
    </source>
</evidence>
<dbReference type="Pfam" id="PF22891">
    <property type="entry name" value="KH_PNO1_2nd"/>
    <property type="match status" value="1"/>
</dbReference>
<evidence type="ECO:0000313" key="11">
    <source>
        <dbReference type="EMBL" id="GAA98959.1"/>
    </source>
</evidence>
<dbReference type="InterPro" id="IPR055212">
    <property type="entry name" value="KH-I_PNO1_first"/>
</dbReference>
<keyword evidence="5" id="KW-0694">RNA-binding</keyword>
<proteinExistence type="inferred from homology"/>
<evidence type="ECO:0000256" key="8">
    <source>
        <dbReference type="ARBA" id="ARBA00071744"/>
    </source>
</evidence>
<dbReference type="GO" id="GO:0003723">
    <property type="term" value="F:RNA binding"/>
    <property type="evidence" value="ECO:0007669"/>
    <property type="project" value="UniProtKB-KW"/>
</dbReference>
<dbReference type="HOGENOM" id="CLU_064992_0_2_1"/>
<dbReference type="OrthoDB" id="1932641at2759"/>
<dbReference type="GO" id="GO:0005730">
    <property type="term" value="C:nucleolus"/>
    <property type="evidence" value="ECO:0007669"/>
    <property type="project" value="UniProtKB-SubCell"/>
</dbReference>
<feature type="region of interest" description="Disordered" evidence="9">
    <location>
        <begin position="1"/>
        <end position="20"/>
    </location>
</feature>
<evidence type="ECO:0000256" key="2">
    <source>
        <dbReference type="ARBA" id="ARBA00007515"/>
    </source>
</evidence>
<dbReference type="InterPro" id="IPR004087">
    <property type="entry name" value="KH_dom"/>
</dbReference>
<evidence type="ECO:0000256" key="5">
    <source>
        <dbReference type="ARBA" id="ARBA00022884"/>
    </source>
</evidence>